<proteinExistence type="predicted"/>
<reference evidence="1" key="1">
    <citation type="submission" date="2022-06" db="EMBL/GenBank/DDBJ databases">
        <title>Sneathiella actinostolidae sp. nov., isolated from a sea anemonein the Western Pacific Ocean.</title>
        <authorList>
            <person name="Wei M.J."/>
        </authorList>
    </citation>
    <scope>NUCLEOTIDE SEQUENCE</scope>
    <source>
        <strain evidence="1">PHK-P5</strain>
    </source>
</reference>
<organism evidence="1 2">
    <name type="scientific">Sneathiella marina</name>
    <dbReference type="NCBI Taxonomy" id="2950108"/>
    <lineage>
        <taxon>Bacteria</taxon>
        <taxon>Pseudomonadati</taxon>
        <taxon>Pseudomonadota</taxon>
        <taxon>Alphaproteobacteria</taxon>
        <taxon>Sneathiellales</taxon>
        <taxon>Sneathiellaceae</taxon>
        <taxon>Sneathiella</taxon>
    </lineage>
</organism>
<keyword evidence="2" id="KW-1185">Reference proteome</keyword>
<evidence type="ECO:0000313" key="2">
    <source>
        <dbReference type="Proteomes" id="UP001056291"/>
    </source>
</evidence>
<dbReference type="InterPro" id="IPR009922">
    <property type="entry name" value="DUF1457"/>
</dbReference>
<protein>
    <submittedName>
        <fullName evidence="1">PAS domain-containing protein</fullName>
    </submittedName>
</protein>
<accession>A0ABY4VYY4</accession>
<dbReference type="Proteomes" id="UP001056291">
    <property type="component" value="Chromosome"/>
</dbReference>
<evidence type="ECO:0000313" key="1">
    <source>
        <dbReference type="EMBL" id="USG60048.1"/>
    </source>
</evidence>
<sequence>MSMKAFDEIDWITEESKQFALYWRGIGRDQLVPRRSNFDPTKIVSLLPGIQIYETISETEIISRLAGTYLVEQIGTELTGRNLLDFYPEETRAEAGQIMMELTRRPCGIITNLNGTAKSGQIVKTVAVGFPLLDECGNCNRLVFYTIVYEENGARDARTDQIEYLGVERSTFIDIDFKATAGS</sequence>
<dbReference type="EMBL" id="CP098747">
    <property type="protein sequence ID" value="USG60048.1"/>
    <property type="molecule type" value="Genomic_DNA"/>
</dbReference>
<dbReference type="RefSeq" id="WP_251932855.1">
    <property type="nucleotide sequence ID" value="NZ_CP098747.1"/>
</dbReference>
<name>A0ABY4VYY4_9PROT</name>
<gene>
    <name evidence="1" type="ORF">NBZ79_12760</name>
</gene>
<dbReference type="Pfam" id="PF07310">
    <property type="entry name" value="PAS_5"/>
    <property type="match status" value="1"/>
</dbReference>